<dbReference type="EMBL" id="JAJSOF020000042">
    <property type="protein sequence ID" value="KAJ4425581.1"/>
    <property type="molecule type" value="Genomic_DNA"/>
</dbReference>
<gene>
    <name evidence="1" type="ORF">ANN_27776</name>
</gene>
<keyword evidence="2" id="KW-1185">Reference proteome</keyword>
<proteinExistence type="predicted"/>
<protein>
    <submittedName>
        <fullName evidence="1">Uncharacterized protein</fullName>
    </submittedName>
</protein>
<evidence type="ECO:0000313" key="2">
    <source>
        <dbReference type="Proteomes" id="UP001148838"/>
    </source>
</evidence>
<dbReference type="Proteomes" id="UP001148838">
    <property type="component" value="Unassembled WGS sequence"/>
</dbReference>
<accession>A0ABQ8RV83</accession>
<sequence length="129" mass="15082">MAVWTAEYQNFAVNLTDNKSPITVQTIFCRDFRLRRYDKVQDHRTNMRSVNQFRNTASNLKMKSLYAQDHNGPLPEQKILNLVTSDEAHVQKRGDVNKQNFRYYAPGDPHVLYDKRLQSDRVTVTSFAS</sequence>
<organism evidence="1 2">
    <name type="scientific">Periplaneta americana</name>
    <name type="common">American cockroach</name>
    <name type="synonym">Blatta americana</name>
    <dbReference type="NCBI Taxonomy" id="6978"/>
    <lineage>
        <taxon>Eukaryota</taxon>
        <taxon>Metazoa</taxon>
        <taxon>Ecdysozoa</taxon>
        <taxon>Arthropoda</taxon>
        <taxon>Hexapoda</taxon>
        <taxon>Insecta</taxon>
        <taxon>Pterygota</taxon>
        <taxon>Neoptera</taxon>
        <taxon>Polyneoptera</taxon>
        <taxon>Dictyoptera</taxon>
        <taxon>Blattodea</taxon>
        <taxon>Blattoidea</taxon>
        <taxon>Blattidae</taxon>
        <taxon>Blattinae</taxon>
        <taxon>Periplaneta</taxon>
    </lineage>
</organism>
<name>A0ABQ8RV83_PERAM</name>
<evidence type="ECO:0000313" key="1">
    <source>
        <dbReference type="EMBL" id="KAJ4425581.1"/>
    </source>
</evidence>
<comment type="caution">
    <text evidence="1">The sequence shown here is derived from an EMBL/GenBank/DDBJ whole genome shotgun (WGS) entry which is preliminary data.</text>
</comment>
<reference evidence="1 2" key="1">
    <citation type="journal article" date="2022" name="Allergy">
        <title>Genome assembly and annotation of Periplaneta americana reveal a comprehensive cockroach allergen profile.</title>
        <authorList>
            <person name="Wang L."/>
            <person name="Xiong Q."/>
            <person name="Saelim N."/>
            <person name="Wang L."/>
            <person name="Nong W."/>
            <person name="Wan A.T."/>
            <person name="Shi M."/>
            <person name="Liu X."/>
            <person name="Cao Q."/>
            <person name="Hui J.H.L."/>
            <person name="Sookrung N."/>
            <person name="Leung T.F."/>
            <person name="Tungtrongchitr A."/>
            <person name="Tsui S.K.W."/>
        </authorList>
    </citation>
    <scope>NUCLEOTIDE SEQUENCE [LARGE SCALE GENOMIC DNA]</scope>
    <source>
        <strain evidence="1">PWHHKU_190912</strain>
    </source>
</reference>